<comment type="caution">
    <text evidence="3">The sequence shown here is derived from an EMBL/GenBank/DDBJ whole genome shotgun (WGS) entry which is preliminary data.</text>
</comment>
<feature type="region of interest" description="Disordered" evidence="1">
    <location>
        <begin position="90"/>
        <end position="175"/>
    </location>
</feature>
<evidence type="ECO:0000259" key="2">
    <source>
        <dbReference type="PROSITE" id="PS50181"/>
    </source>
</evidence>
<feature type="compositionally biased region" description="Basic and acidic residues" evidence="1">
    <location>
        <begin position="103"/>
        <end position="114"/>
    </location>
</feature>
<feature type="domain" description="F-box" evidence="2">
    <location>
        <begin position="1"/>
        <end position="44"/>
    </location>
</feature>
<feature type="compositionally biased region" description="Acidic residues" evidence="1">
    <location>
        <begin position="139"/>
        <end position="161"/>
    </location>
</feature>
<dbReference type="AlphaFoldDB" id="A0AAN8RDA3"/>
<name>A0AAN8RDA3_9PEZI</name>
<evidence type="ECO:0000256" key="1">
    <source>
        <dbReference type="SAM" id="MobiDB-lite"/>
    </source>
</evidence>
<dbReference type="Proteomes" id="UP001313282">
    <property type="component" value="Unassembled WGS sequence"/>
</dbReference>
<sequence>MLLQLPNELVGAILGHLPHGDLFNVAICSRLLHKLVIPVLYTSIEIPVCFKQNAELGELVPSVDPKLMWLLIHDERKYGKYVQSIRVVSGEGDGASGEEGEDKMDIGDDIHTQEDENGEEGEEGGREIGNLGGNKNEDGDSEEEDENERDDSDDEGTEDGSDFSFAVEDPRPNDEDLTIANQISLLIEIGRAPLTSFKWHLNADISPKFFWNLMEMPGSKLSTLEVLSHGSSYPLPAHKLPEGGLPHLRKLVVQGVTSPHRVAELHYIIRASPGLKYFGFGLSIEASHEALEDSFRFAPPEMIGIGFENSDFGWQEPPVLWLDFMETCIFKHFTGLPLRELTLENVMLTPQLASYLPLDSLRHLSLPAVGEPFDFIQGIDIERIQLETCNIAYNMVGEGCVLCKFGLDLQPGLRHLGFRCSFWGADTGRIDWDARLHYSELFTLPEEFAERQKGTLETMPFDAIVDDEVVTPAFKEPRDFEISSKSTESAEIAAPFETGKTAADNERIDPPLLRRMPFLQYVFWCFEQMPLSGISRLPYLRVLTLASVPSEYRMGFTDNVLDGNENFKAYTDWYLEHLLNYIEDLLGRFAGSYGQNFGLDRKPQLERIFVVGGADCENEVGFEIEWSRIDTSLKYKSRTTVIRRTDAQKSVETKDISSVN</sequence>
<evidence type="ECO:0000313" key="3">
    <source>
        <dbReference type="EMBL" id="KAK6344682.1"/>
    </source>
</evidence>
<dbReference type="InterPro" id="IPR001810">
    <property type="entry name" value="F-box_dom"/>
</dbReference>
<dbReference type="PROSITE" id="PS50181">
    <property type="entry name" value="FBOX"/>
    <property type="match status" value="1"/>
</dbReference>
<gene>
    <name evidence="3" type="ORF">TWF718_006640</name>
</gene>
<protein>
    <recommendedName>
        <fullName evidence="2">F-box domain-containing protein</fullName>
    </recommendedName>
</protein>
<reference evidence="3 4" key="1">
    <citation type="submission" date="2019-10" db="EMBL/GenBank/DDBJ databases">
        <authorList>
            <person name="Palmer J.M."/>
        </authorList>
    </citation>
    <scope>NUCLEOTIDE SEQUENCE [LARGE SCALE GENOMIC DNA]</scope>
    <source>
        <strain evidence="3 4">TWF718</strain>
    </source>
</reference>
<dbReference type="EMBL" id="JAVHNR010000004">
    <property type="protein sequence ID" value="KAK6344682.1"/>
    <property type="molecule type" value="Genomic_DNA"/>
</dbReference>
<keyword evidence="4" id="KW-1185">Reference proteome</keyword>
<accession>A0AAN8RDA3</accession>
<organism evidence="3 4">
    <name type="scientific">Orbilia javanica</name>
    <dbReference type="NCBI Taxonomy" id="47235"/>
    <lineage>
        <taxon>Eukaryota</taxon>
        <taxon>Fungi</taxon>
        <taxon>Dikarya</taxon>
        <taxon>Ascomycota</taxon>
        <taxon>Pezizomycotina</taxon>
        <taxon>Orbiliomycetes</taxon>
        <taxon>Orbiliales</taxon>
        <taxon>Orbiliaceae</taxon>
        <taxon>Orbilia</taxon>
    </lineage>
</organism>
<dbReference type="Pfam" id="PF00646">
    <property type="entry name" value="F-box"/>
    <property type="match status" value="1"/>
</dbReference>
<proteinExistence type="predicted"/>
<evidence type="ECO:0000313" key="4">
    <source>
        <dbReference type="Proteomes" id="UP001313282"/>
    </source>
</evidence>